<feature type="domain" description="Helicase ATP-binding" evidence="7">
    <location>
        <begin position="154"/>
        <end position="345"/>
    </location>
</feature>
<feature type="domain" description="Helicase C-terminal" evidence="8">
    <location>
        <begin position="369"/>
        <end position="529"/>
    </location>
</feature>
<keyword evidence="5" id="KW-0067">ATP-binding</keyword>
<dbReference type="InterPro" id="IPR011545">
    <property type="entry name" value="DEAD/DEAH_box_helicase_dom"/>
</dbReference>
<dbReference type="Pfam" id="PF00271">
    <property type="entry name" value="Helicase_C"/>
    <property type="match status" value="1"/>
</dbReference>
<evidence type="ECO:0000256" key="4">
    <source>
        <dbReference type="ARBA" id="ARBA00022806"/>
    </source>
</evidence>
<keyword evidence="3" id="KW-0378">Hydrolase</keyword>
<organism evidence="10 11">
    <name type="scientific">Fopius arisanus</name>
    <dbReference type="NCBI Taxonomy" id="64838"/>
    <lineage>
        <taxon>Eukaryota</taxon>
        <taxon>Metazoa</taxon>
        <taxon>Ecdysozoa</taxon>
        <taxon>Arthropoda</taxon>
        <taxon>Hexapoda</taxon>
        <taxon>Insecta</taxon>
        <taxon>Pterygota</taxon>
        <taxon>Neoptera</taxon>
        <taxon>Endopterygota</taxon>
        <taxon>Hymenoptera</taxon>
        <taxon>Apocrita</taxon>
        <taxon>Ichneumonoidea</taxon>
        <taxon>Braconidae</taxon>
        <taxon>Opiinae</taxon>
        <taxon>Fopius</taxon>
    </lineage>
</organism>
<dbReference type="InterPro" id="IPR050079">
    <property type="entry name" value="DEAD_box_RNA_helicase"/>
</dbReference>
<dbReference type="RefSeq" id="XP_011305083.1">
    <property type="nucleotide sequence ID" value="XM_011306781.1"/>
</dbReference>
<feature type="short sequence motif" description="Q motif" evidence="6">
    <location>
        <begin position="123"/>
        <end position="151"/>
    </location>
</feature>
<dbReference type="GeneID" id="105267723"/>
<dbReference type="EC" id="3.6.4.13" evidence="1"/>
<dbReference type="GO" id="GO:0003724">
    <property type="term" value="F:RNA helicase activity"/>
    <property type="evidence" value="ECO:0007669"/>
    <property type="project" value="UniProtKB-EC"/>
</dbReference>
<dbReference type="OrthoDB" id="10256233at2759"/>
<dbReference type="CDD" id="cd18787">
    <property type="entry name" value="SF2_C_DEAD"/>
    <property type="match status" value="1"/>
</dbReference>
<dbReference type="InterPro" id="IPR014014">
    <property type="entry name" value="RNA_helicase_DEAD_Q_motif"/>
</dbReference>
<dbReference type="SUPFAM" id="SSF52540">
    <property type="entry name" value="P-loop containing nucleoside triphosphate hydrolases"/>
    <property type="match status" value="1"/>
</dbReference>
<evidence type="ECO:0000256" key="5">
    <source>
        <dbReference type="ARBA" id="ARBA00022840"/>
    </source>
</evidence>
<dbReference type="PROSITE" id="PS51192">
    <property type="entry name" value="HELICASE_ATP_BIND_1"/>
    <property type="match status" value="1"/>
</dbReference>
<keyword evidence="4 11" id="KW-0347">Helicase</keyword>
<sequence>MFHSFCKLCQVTRTRTNNLGRFSTTLHSKQSHANTIPASTVYEGDELEAEKNEPEIVPQDNRKPIVLCKRKEFNFYKGTTFKKFDTIPVASEGWHHVKSKGDYFTIYPDIDDDDNEVLDEDETTFKDIGLGPEVQQLVQRLGLENPTRIQKMAIPEILNGQNTIIQAETGTGKTFTYLLPMIDQILRWKPLLPERRPNSPLALILVPSRELVFQIGTEVKKLASGLDISIQTVIGGRTKRIMRNPSVKIVDILIGTVGITSKLTTTRIYKLNEVRHTVLDEAHALFHEAFDAKLSIFLKRINFGFKHIVSNTQTPDSSQLTMVSATMSDKLPAYLDNCLNTASIVPIQTRSIHRVLVPQKFWRLGALQKPAALLKFIKSRALRKEGTIIFSNNAATADWVSIFLNQMNIKTVSVNGNHPIEIRRDNYWEFRNGKVHILSATNSSGRGLDTVTVDYVINYDFPLNTADYIHRCGRTGRVGSKTPGRVINFICHPLEIKLAKKIERAARRGRALPIFDYLEQIEEKAMDEELKQLLGSVPKDE</sequence>
<gene>
    <name evidence="11" type="primary">Dbp21E2</name>
</gene>
<evidence type="ECO:0000256" key="2">
    <source>
        <dbReference type="ARBA" id="ARBA00022741"/>
    </source>
</evidence>
<dbReference type="CTD" id="33254"/>
<keyword evidence="10" id="KW-1185">Reference proteome</keyword>
<dbReference type="InterPro" id="IPR014001">
    <property type="entry name" value="Helicase_ATP-bd"/>
</dbReference>
<evidence type="ECO:0000256" key="1">
    <source>
        <dbReference type="ARBA" id="ARBA00012552"/>
    </source>
</evidence>
<reference evidence="11" key="1">
    <citation type="submission" date="2025-08" db="UniProtKB">
        <authorList>
            <consortium name="RefSeq"/>
        </authorList>
    </citation>
    <scope>IDENTIFICATION</scope>
    <source>
        <strain evidence="11">USDA-PBARC FA_bdor</strain>
        <tissue evidence="11">Whole organism</tissue>
    </source>
</reference>
<dbReference type="Proteomes" id="UP000694866">
    <property type="component" value="Unplaced"/>
</dbReference>
<accession>A0A9R1T9G6</accession>
<dbReference type="PANTHER" id="PTHR47959">
    <property type="entry name" value="ATP-DEPENDENT RNA HELICASE RHLE-RELATED"/>
    <property type="match status" value="1"/>
</dbReference>
<keyword evidence="2" id="KW-0547">Nucleotide-binding</keyword>
<dbReference type="GO" id="GO:0003676">
    <property type="term" value="F:nucleic acid binding"/>
    <property type="evidence" value="ECO:0007669"/>
    <property type="project" value="InterPro"/>
</dbReference>
<evidence type="ECO:0000313" key="11">
    <source>
        <dbReference type="RefSeq" id="XP_011305083.1"/>
    </source>
</evidence>
<dbReference type="PROSITE" id="PS51194">
    <property type="entry name" value="HELICASE_CTER"/>
    <property type="match status" value="1"/>
</dbReference>
<dbReference type="KEGG" id="fas:105267723"/>
<dbReference type="InterPro" id="IPR001650">
    <property type="entry name" value="Helicase_C-like"/>
</dbReference>
<dbReference type="AlphaFoldDB" id="A0A9R1T9G6"/>
<evidence type="ECO:0000256" key="3">
    <source>
        <dbReference type="ARBA" id="ARBA00022801"/>
    </source>
</evidence>
<feature type="domain" description="DEAD-box RNA helicase Q" evidence="9">
    <location>
        <begin position="123"/>
        <end position="151"/>
    </location>
</feature>
<evidence type="ECO:0000256" key="6">
    <source>
        <dbReference type="PROSITE-ProRule" id="PRU00552"/>
    </source>
</evidence>
<dbReference type="SMART" id="SM00487">
    <property type="entry name" value="DEXDc"/>
    <property type="match status" value="1"/>
</dbReference>
<dbReference type="PROSITE" id="PS51195">
    <property type="entry name" value="Q_MOTIF"/>
    <property type="match status" value="1"/>
</dbReference>
<dbReference type="GO" id="GO:0005829">
    <property type="term" value="C:cytosol"/>
    <property type="evidence" value="ECO:0007669"/>
    <property type="project" value="TreeGrafter"/>
</dbReference>
<dbReference type="Pfam" id="PF00270">
    <property type="entry name" value="DEAD"/>
    <property type="match status" value="1"/>
</dbReference>
<evidence type="ECO:0000313" key="10">
    <source>
        <dbReference type="Proteomes" id="UP000694866"/>
    </source>
</evidence>
<dbReference type="SMART" id="SM00490">
    <property type="entry name" value="HELICc"/>
    <property type="match status" value="1"/>
</dbReference>
<dbReference type="InterPro" id="IPR027417">
    <property type="entry name" value="P-loop_NTPase"/>
</dbReference>
<name>A0A9R1T9G6_9HYME</name>
<dbReference type="GO" id="GO:0005524">
    <property type="term" value="F:ATP binding"/>
    <property type="evidence" value="ECO:0007669"/>
    <property type="project" value="UniProtKB-KW"/>
</dbReference>
<evidence type="ECO:0000259" key="8">
    <source>
        <dbReference type="PROSITE" id="PS51194"/>
    </source>
</evidence>
<dbReference type="PANTHER" id="PTHR47959:SF1">
    <property type="entry name" value="ATP-DEPENDENT RNA HELICASE DBPA"/>
    <property type="match status" value="1"/>
</dbReference>
<dbReference type="Gene3D" id="3.40.50.300">
    <property type="entry name" value="P-loop containing nucleotide triphosphate hydrolases"/>
    <property type="match status" value="2"/>
</dbReference>
<dbReference type="GO" id="GO:0016787">
    <property type="term" value="F:hydrolase activity"/>
    <property type="evidence" value="ECO:0007669"/>
    <property type="project" value="UniProtKB-KW"/>
</dbReference>
<protein>
    <recommendedName>
        <fullName evidence="1">RNA helicase</fullName>
        <ecNumber evidence="1">3.6.4.13</ecNumber>
    </recommendedName>
</protein>
<evidence type="ECO:0000259" key="7">
    <source>
        <dbReference type="PROSITE" id="PS51192"/>
    </source>
</evidence>
<evidence type="ECO:0000259" key="9">
    <source>
        <dbReference type="PROSITE" id="PS51195"/>
    </source>
</evidence>
<proteinExistence type="predicted"/>